<dbReference type="FunFam" id="1.10.442.10:FF:000001">
    <property type="entry name" value="Cytochrome c oxidase subunit 4 isoform 1"/>
    <property type="match status" value="1"/>
</dbReference>
<comment type="function">
    <text evidence="9">Component of the cytochrome c oxidase, the last enzyme in the mitochondrial electron transport chain which drives oxidative phosphorylation.</text>
</comment>
<evidence type="ECO:0000256" key="2">
    <source>
        <dbReference type="ARBA" id="ARBA00004673"/>
    </source>
</evidence>
<dbReference type="SUPFAM" id="SSF81406">
    <property type="entry name" value="Mitochondrial cytochrome c oxidase subunit IV"/>
    <property type="match status" value="1"/>
</dbReference>
<protein>
    <recommendedName>
        <fullName evidence="9">Cytochrome c oxidase subunit 4</fullName>
    </recommendedName>
</protein>
<dbReference type="EMBL" id="JANPWB010000003">
    <property type="protein sequence ID" value="KAJ1202085.1"/>
    <property type="molecule type" value="Genomic_DNA"/>
</dbReference>
<comment type="pathway">
    <text evidence="2 9">Energy metabolism; oxidative phosphorylation.</text>
</comment>
<evidence type="ECO:0000256" key="4">
    <source>
        <dbReference type="ARBA" id="ARBA00022692"/>
    </source>
</evidence>
<evidence type="ECO:0000313" key="10">
    <source>
        <dbReference type="EMBL" id="KAJ1202085.1"/>
    </source>
</evidence>
<organism evidence="10 11">
    <name type="scientific">Pleurodeles waltl</name>
    <name type="common">Iberian ribbed newt</name>
    <dbReference type="NCBI Taxonomy" id="8319"/>
    <lineage>
        <taxon>Eukaryota</taxon>
        <taxon>Metazoa</taxon>
        <taxon>Chordata</taxon>
        <taxon>Craniata</taxon>
        <taxon>Vertebrata</taxon>
        <taxon>Euteleostomi</taxon>
        <taxon>Amphibia</taxon>
        <taxon>Batrachia</taxon>
        <taxon>Caudata</taxon>
        <taxon>Salamandroidea</taxon>
        <taxon>Salamandridae</taxon>
        <taxon>Pleurodelinae</taxon>
        <taxon>Pleurodeles</taxon>
    </lineage>
</organism>
<name>A0AAV7VKB1_PLEWA</name>
<dbReference type="GO" id="GO:0006123">
    <property type="term" value="P:mitochondrial electron transport, cytochrome c to oxygen"/>
    <property type="evidence" value="ECO:0007669"/>
    <property type="project" value="InterPro"/>
</dbReference>
<keyword evidence="4 9" id="KW-0812">Transmembrane</keyword>
<proteinExistence type="inferred from homology"/>
<dbReference type="PANTHER" id="PTHR10707:SF13">
    <property type="entry name" value="CYTOCHROME C OXIDASE SUBUNIT 4"/>
    <property type="match status" value="1"/>
</dbReference>
<comment type="caution">
    <text evidence="10">The sequence shown here is derived from an EMBL/GenBank/DDBJ whole genome shotgun (WGS) entry which is preliminary data.</text>
</comment>
<evidence type="ECO:0000313" key="11">
    <source>
        <dbReference type="Proteomes" id="UP001066276"/>
    </source>
</evidence>
<accession>A0AAV7VKB1</accession>
<dbReference type="GO" id="GO:0045277">
    <property type="term" value="C:respiratory chain complex IV"/>
    <property type="evidence" value="ECO:0007669"/>
    <property type="project" value="InterPro"/>
</dbReference>
<keyword evidence="8 9" id="KW-0472">Membrane</keyword>
<evidence type="ECO:0000256" key="7">
    <source>
        <dbReference type="ARBA" id="ARBA00023128"/>
    </source>
</evidence>
<dbReference type="PANTHER" id="PTHR10707">
    <property type="entry name" value="CYTOCHROME C OXIDASE SUBUNIT IV"/>
    <property type="match status" value="1"/>
</dbReference>
<dbReference type="Proteomes" id="UP001066276">
    <property type="component" value="Chromosome 2_1"/>
</dbReference>
<comment type="similarity">
    <text evidence="3 9">Belongs to the cytochrome c oxidase IV family.</text>
</comment>
<dbReference type="InterPro" id="IPR036639">
    <property type="entry name" value="Cyt_c_oxidase_su4_sf"/>
</dbReference>
<dbReference type="AlphaFoldDB" id="A0AAV7VKB1"/>
<keyword evidence="6 9" id="KW-1133">Transmembrane helix</keyword>
<dbReference type="InterPro" id="IPR004203">
    <property type="entry name" value="Cyt_c_oxidase_su4_fam"/>
</dbReference>
<keyword evidence="11" id="KW-1185">Reference proteome</keyword>
<reference evidence="10" key="1">
    <citation type="journal article" date="2022" name="bioRxiv">
        <title>Sequencing and chromosome-scale assembly of the giantPleurodeles waltlgenome.</title>
        <authorList>
            <person name="Brown T."/>
            <person name="Elewa A."/>
            <person name="Iarovenko S."/>
            <person name="Subramanian E."/>
            <person name="Araus A.J."/>
            <person name="Petzold A."/>
            <person name="Susuki M."/>
            <person name="Suzuki K.-i.T."/>
            <person name="Hayashi T."/>
            <person name="Toyoda A."/>
            <person name="Oliveira C."/>
            <person name="Osipova E."/>
            <person name="Leigh N.D."/>
            <person name="Simon A."/>
            <person name="Yun M.H."/>
        </authorList>
    </citation>
    <scope>NUCLEOTIDE SEQUENCE</scope>
    <source>
        <strain evidence="10">20211129_DDA</strain>
        <tissue evidence="10">Liver</tissue>
    </source>
</reference>
<comment type="subcellular location">
    <subcellularLocation>
        <location evidence="1 9">Mitochondrion inner membrane</location>
        <topology evidence="1 9">Single-pass membrane protein</topology>
    </subcellularLocation>
</comment>
<dbReference type="Pfam" id="PF02936">
    <property type="entry name" value="COX4"/>
    <property type="match status" value="1"/>
</dbReference>
<dbReference type="PRINTS" id="PR01873">
    <property type="entry name" value="CYTCOXIDASE4"/>
</dbReference>
<dbReference type="Gene3D" id="1.10.442.10">
    <property type="entry name" value="Cytochrome c oxidase subunit IV"/>
    <property type="match status" value="1"/>
</dbReference>
<evidence type="ECO:0000256" key="3">
    <source>
        <dbReference type="ARBA" id="ARBA00008135"/>
    </source>
</evidence>
<comment type="subunit">
    <text evidence="9">Component of the cytochrome c oxidase (complex IV, CIV), a multisubunit enzyme composed of 14 subunits.</text>
</comment>
<keyword evidence="7 9" id="KW-0496">Mitochondrion</keyword>
<dbReference type="CDD" id="cd00922">
    <property type="entry name" value="Cyt_c_Oxidase_IV"/>
    <property type="match status" value="1"/>
</dbReference>
<evidence type="ECO:0000256" key="6">
    <source>
        <dbReference type="ARBA" id="ARBA00022989"/>
    </source>
</evidence>
<evidence type="ECO:0000256" key="9">
    <source>
        <dbReference type="RuleBase" id="RU367145"/>
    </source>
</evidence>
<evidence type="ECO:0000256" key="8">
    <source>
        <dbReference type="ARBA" id="ARBA00023136"/>
    </source>
</evidence>
<sequence>MSLSLAATIRAVRLLPWRGLSTTSFVRSFKEHDVSKATSVDFTQPMYLDRRDTPLPEVRFVRQLTPEQMVLKKKETGPWTKLSKEEKMALYRISFDRSYEEMKRRSNEWKTVVGGVCYFLGLGGLFLLWTRFYVYGDVPHTLSEDWIAMQTKRMLDMRVNPVTGFSSQWDYEKNQWKK</sequence>
<dbReference type="InterPro" id="IPR013288">
    <property type="entry name" value="Cyt_c_oxidase_su4"/>
</dbReference>
<dbReference type="GO" id="GO:0005743">
    <property type="term" value="C:mitochondrial inner membrane"/>
    <property type="evidence" value="ECO:0007669"/>
    <property type="project" value="UniProtKB-SubCell"/>
</dbReference>
<evidence type="ECO:0000256" key="5">
    <source>
        <dbReference type="ARBA" id="ARBA00022792"/>
    </source>
</evidence>
<gene>
    <name evidence="10" type="ORF">NDU88_005887</name>
</gene>
<keyword evidence="5 9" id="KW-0999">Mitochondrion inner membrane</keyword>
<feature type="transmembrane region" description="Helical" evidence="9">
    <location>
        <begin position="112"/>
        <end position="134"/>
    </location>
</feature>
<evidence type="ECO:0000256" key="1">
    <source>
        <dbReference type="ARBA" id="ARBA00004434"/>
    </source>
</evidence>